<evidence type="ECO:0000313" key="3">
    <source>
        <dbReference type="Proteomes" id="UP000001396"/>
    </source>
</evidence>
<dbReference type="EMBL" id="ADBJ01000037">
    <property type="protein sequence ID" value="EFA78903.1"/>
    <property type="molecule type" value="Genomic_DNA"/>
</dbReference>
<feature type="region of interest" description="Disordered" evidence="1">
    <location>
        <begin position="98"/>
        <end position="195"/>
    </location>
</feature>
<organism evidence="2 3">
    <name type="scientific">Heterostelium pallidum (strain ATCC 26659 / Pp 5 / PN500)</name>
    <name type="common">Cellular slime mold</name>
    <name type="synonym">Polysphondylium pallidum</name>
    <dbReference type="NCBI Taxonomy" id="670386"/>
    <lineage>
        <taxon>Eukaryota</taxon>
        <taxon>Amoebozoa</taxon>
        <taxon>Evosea</taxon>
        <taxon>Eumycetozoa</taxon>
        <taxon>Dictyostelia</taxon>
        <taxon>Acytosteliales</taxon>
        <taxon>Acytosteliaceae</taxon>
        <taxon>Heterostelium</taxon>
    </lineage>
</organism>
<dbReference type="RefSeq" id="XP_020431027.1">
    <property type="nucleotide sequence ID" value="XM_020579188.1"/>
</dbReference>
<evidence type="ECO:0000256" key="1">
    <source>
        <dbReference type="SAM" id="MobiDB-lite"/>
    </source>
</evidence>
<dbReference type="AlphaFoldDB" id="D3BI03"/>
<evidence type="ECO:0000313" key="2">
    <source>
        <dbReference type="EMBL" id="EFA78903.1"/>
    </source>
</evidence>
<sequence length="334" mass="36798">MGWHLFSLEHDVVPRISNDQLPPEAKAISSQIATIALNNNNNNNNNTSQSYQNSNINNGNGIVTTTHFGSQTRAPSYLRDKLDHFKLGSSFNGLYTVNNNNNSNSNNNNNSGNNSGNSSGNSSRYNTPPPHFIANQLQQHQQQQQQQQQQSSSGLRVSSNNSSPLNSSINGDDDYDEDSDFVPLDSDSDMSTMRSAASSFDPNAMFSGYGHASTSLDSSNLLQYYPQKCIAQIIDLRIIGKDNTGTFLIARDAISDGMQKTFVDKIDIYSSDKRPETLLKFCGTIISACLSNEPTKSLLFFTVKQPDKVVDVNTKNEDDVTVSVDLSLFTCRYE</sequence>
<dbReference type="GeneID" id="31363851"/>
<protein>
    <submittedName>
        <fullName evidence="2">Uncharacterized protein</fullName>
    </submittedName>
</protein>
<dbReference type="InParanoid" id="D3BI03"/>
<proteinExistence type="predicted"/>
<feature type="region of interest" description="Disordered" evidence="1">
    <location>
        <begin position="39"/>
        <end position="58"/>
    </location>
</feature>
<gene>
    <name evidence="2" type="ORF">PPL_08371</name>
</gene>
<accession>D3BI03</accession>
<feature type="compositionally biased region" description="Low complexity" evidence="1">
    <location>
        <begin position="98"/>
        <end position="123"/>
    </location>
</feature>
<reference evidence="2 3" key="1">
    <citation type="journal article" date="2011" name="Genome Res.">
        <title>Phylogeny-wide analysis of social amoeba genomes highlights ancient origins for complex intercellular communication.</title>
        <authorList>
            <person name="Heidel A.J."/>
            <person name="Lawal H.M."/>
            <person name="Felder M."/>
            <person name="Schilde C."/>
            <person name="Helps N.R."/>
            <person name="Tunggal B."/>
            <person name="Rivero F."/>
            <person name="John U."/>
            <person name="Schleicher M."/>
            <person name="Eichinger L."/>
            <person name="Platzer M."/>
            <person name="Noegel A.A."/>
            <person name="Schaap P."/>
            <person name="Gloeckner G."/>
        </authorList>
    </citation>
    <scope>NUCLEOTIDE SEQUENCE [LARGE SCALE GENOMIC DNA]</scope>
    <source>
        <strain evidence="3">ATCC 26659 / Pp 5 / PN500</strain>
    </source>
</reference>
<feature type="compositionally biased region" description="Low complexity" evidence="1">
    <location>
        <begin position="136"/>
        <end position="170"/>
    </location>
</feature>
<feature type="compositionally biased region" description="Acidic residues" evidence="1">
    <location>
        <begin position="171"/>
        <end position="180"/>
    </location>
</feature>
<name>D3BI03_HETP5</name>
<comment type="caution">
    <text evidence="2">The sequence shown here is derived from an EMBL/GenBank/DDBJ whole genome shotgun (WGS) entry which is preliminary data.</text>
</comment>
<dbReference type="Proteomes" id="UP000001396">
    <property type="component" value="Unassembled WGS sequence"/>
</dbReference>
<dbReference type="STRING" id="670386.D3BI03"/>
<keyword evidence="3" id="KW-1185">Reference proteome</keyword>